<dbReference type="AlphaFoldDB" id="A0A0C4EAR7"/>
<evidence type="ECO:0000313" key="1">
    <source>
        <dbReference type="EMBL" id="KLU91224.1"/>
    </source>
</evidence>
<dbReference type="VEuPathDB" id="FungiDB:MAPG_09746"/>
<evidence type="ECO:0000313" key="3">
    <source>
        <dbReference type="Proteomes" id="UP000011715"/>
    </source>
</evidence>
<keyword evidence="3" id="KW-1185">Reference proteome</keyword>
<organism evidence="2 3">
    <name type="scientific">Magnaporthiopsis poae (strain ATCC 64411 / 73-15)</name>
    <name type="common">Kentucky bluegrass fungus</name>
    <name type="synonym">Magnaporthe poae</name>
    <dbReference type="NCBI Taxonomy" id="644358"/>
    <lineage>
        <taxon>Eukaryota</taxon>
        <taxon>Fungi</taxon>
        <taxon>Dikarya</taxon>
        <taxon>Ascomycota</taxon>
        <taxon>Pezizomycotina</taxon>
        <taxon>Sordariomycetes</taxon>
        <taxon>Sordariomycetidae</taxon>
        <taxon>Magnaporthales</taxon>
        <taxon>Magnaporthaceae</taxon>
        <taxon>Magnaporthiopsis</taxon>
    </lineage>
</organism>
<dbReference type="EMBL" id="ADBL01002493">
    <property type="status" value="NOT_ANNOTATED_CDS"/>
    <property type="molecule type" value="Genomic_DNA"/>
</dbReference>
<reference evidence="3" key="1">
    <citation type="submission" date="2010-05" db="EMBL/GenBank/DDBJ databases">
        <title>The genome sequence of Magnaporthe poae strain ATCC 64411.</title>
        <authorList>
            <person name="Ma L.-J."/>
            <person name="Dead R."/>
            <person name="Young S."/>
            <person name="Zeng Q."/>
            <person name="Koehrsen M."/>
            <person name="Alvarado L."/>
            <person name="Berlin A."/>
            <person name="Chapman S.B."/>
            <person name="Chen Z."/>
            <person name="Freedman E."/>
            <person name="Gellesch M."/>
            <person name="Goldberg J."/>
            <person name="Griggs A."/>
            <person name="Gujja S."/>
            <person name="Heilman E.R."/>
            <person name="Heiman D."/>
            <person name="Hepburn T."/>
            <person name="Howarth C."/>
            <person name="Jen D."/>
            <person name="Larson L."/>
            <person name="Mehta T."/>
            <person name="Neiman D."/>
            <person name="Pearson M."/>
            <person name="Roberts A."/>
            <person name="Saif S."/>
            <person name="Shea T."/>
            <person name="Shenoy N."/>
            <person name="Sisk P."/>
            <person name="Stolte C."/>
            <person name="Sykes S."/>
            <person name="Walk T."/>
            <person name="White J."/>
            <person name="Yandava C."/>
            <person name="Haas B."/>
            <person name="Nusbaum C."/>
            <person name="Birren B."/>
        </authorList>
    </citation>
    <scope>NUCLEOTIDE SEQUENCE [LARGE SCALE GENOMIC DNA]</scope>
    <source>
        <strain evidence="3">ATCC 64411 / 73-15</strain>
    </source>
</reference>
<proteinExistence type="predicted"/>
<dbReference type="EnsemblFungi" id="MAPG_09746T0">
    <property type="protein sequence ID" value="MAPG_09746T0"/>
    <property type="gene ID" value="MAPG_09746"/>
</dbReference>
<accession>A0A0C4EAR7</accession>
<dbReference type="OrthoDB" id="5291055at2759"/>
<dbReference type="eggNOG" id="ENOG502SUNA">
    <property type="taxonomic scope" value="Eukaryota"/>
</dbReference>
<reference evidence="2" key="4">
    <citation type="journal article" date="2015" name="G3 (Bethesda)">
        <title>Genome sequences of three phytopathogenic species of the Magnaporthaceae family of fungi.</title>
        <authorList>
            <person name="Okagaki L.H."/>
            <person name="Nunes C.C."/>
            <person name="Sailsbery J."/>
            <person name="Clay B."/>
            <person name="Brown D."/>
            <person name="John T."/>
            <person name="Oh Y."/>
            <person name="Young N."/>
            <person name="Fitzgerald M."/>
            <person name="Haas B.J."/>
            <person name="Zeng Q."/>
            <person name="Young S."/>
            <person name="Adiconis X."/>
            <person name="Fan L."/>
            <person name="Levin J.Z."/>
            <person name="Mitchell T.K."/>
            <person name="Okubara P.A."/>
            <person name="Farman M.L."/>
            <person name="Kohn L.M."/>
            <person name="Birren B."/>
            <person name="Ma L.-J."/>
            <person name="Dean R.A."/>
        </authorList>
    </citation>
    <scope>NUCLEOTIDE SEQUENCE</scope>
    <source>
        <strain evidence="2">ATCC 64411 / 73-15</strain>
    </source>
</reference>
<sequence length="102" mass="11188">MASSRLFYFGVEIELLMGSKKSKHSTWKSLAAEVAKKLAKAGIDNHINESGDKSPEVYTKWSIAPEVTIPGQPAKGLCNIPPLLPLEPLCRDIWRVGARPDS</sequence>
<reference evidence="1" key="3">
    <citation type="submission" date="2011-03" db="EMBL/GenBank/DDBJ databases">
        <title>Annotation of Magnaporthe poae ATCC 64411.</title>
        <authorList>
            <person name="Ma L.-J."/>
            <person name="Dead R."/>
            <person name="Young S.K."/>
            <person name="Zeng Q."/>
            <person name="Gargeya S."/>
            <person name="Fitzgerald M."/>
            <person name="Haas B."/>
            <person name="Abouelleil A."/>
            <person name="Alvarado L."/>
            <person name="Arachchi H.M."/>
            <person name="Berlin A."/>
            <person name="Brown A."/>
            <person name="Chapman S.B."/>
            <person name="Chen Z."/>
            <person name="Dunbar C."/>
            <person name="Freedman E."/>
            <person name="Gearin G."/>
            <person name="Gellesch M."/>
            <person name="Goldberg J."/>
            <person name="Griggs A."/>
            <person name="Gujja S."/>
            <person name="Heiman D."/>
            <person name="Howarth C."/>
            <person name="Larson L."/>
            <person name="Lui A."/>
            <person name="MacDonald P.J.P."/>
            <person name="Mehta T."/>
            <person name="Montmayeur A."/>
            <person name="Murphy C."/>
            <person name="Neiman D."/>
            <person name="Pearson M."/>
            <person name="Priest M."/>
            <person name="Roberts A."/>
            <person name="Saif S."/>
            <person name="Shea T."/>
            <person name="Shenoy N."/>
            <person name="Sisk P."/>
            <person name="Stolte C."/>
            <person name="Sykes S."/>
            <person name="Yandava C."/>
            <person name="Wortman J."/>
            <person name="Nusbaum C."/>
            <person name="Birren B."/>
        </authorList>
    </citation>
    <scope>NUCLEOTIDE SEQUENCE</scope>
    <source>
        <strain evidence="1">ATCC 64411</strain>
    </source>
</reference>
<reference evidence="1" key="2">
    <citation type="submission" date="2010-05" db="EMBL/GenBank/DDBJ databases">
        <title>The Genome Sequence of Magnaporthe poae strain ATCC 64411.</title>
        <authorList>
            <consortium name="The Broad Institute Genome Sequencing Platform"/>
            <consortium name="Broad Institute Genome Sequencing Center for Infectious Disease"/>
            <person name="Ma L.-J."/>
            <person name="Dead R."/>
            <person name="Young S."/>
            <person name="Zeng Q."/>
            <person name="Koehrsen M."/>
            <person name="Alvarado L."/>
            <person name="Berlin A."/>
            <person name="Chapman S.B."/>
            <person name="Chen Z."/>
            <person name="Freedman E."/>
            <person name="Gellesch M."/>
            <person name="Goldberg J."/>
            <person name="Griggs A."/>
            <person name="Gujja S."/>
            <person name="Heilman E.R."/>
            <person name="Heiman D."/>
            <person name="Hepburn T."/>
            <person name="Howarth C."/>
            <person name="Jen D."/>
            <person name="Larson L."/>
            <person name="Mehta T."/>
            <person name="Neiman D."/>
            <person name="Pearson M."/>
            <person name="Roberts A."/>
            <person name="Saif S."/>
            <person name="Shea T."/>
            <person name="Shenoy N."/>
            <person name="Sisk P."/>
            <person name="Stolte C."/>
            <person name="Sykes S."/>
            <person name="Walk T."/>
            <person name="White J."/>
            <person name="Yandava C."/>
            <person name="Haas B."/>
            <person name="Nusbaum C."/>
            <person name="Birren B."/>
        </authorList>
    </citation>
    <scope>NUCLEOTIDE SEQUENCE</scope>
    <source>
        <strain evidence="1">ATCC 64411</strain>
    </source>
</reference>
<gene>
    <name evidence="1" type="ORF">MAPG_09746</name>
</gene>
<evidence type="ECO:0000313" key="2">
    <source>
        <dbReference type="EnsemblFungi" id="MAPG_09746T0"/>
    </source>
</evidence>
<name>A0A0C4EAR7_MAGP6</name>
<protein>
    <submittedName>
        <fullName evidence="1 2">Uncharacterized protein</fullName>
    </submittedName>
</protein>
<dbReference type="STRING" id="644358.A0A0C4EAR7"/>
<dbReference type="EMBL" id="GL876976">
    <property type="protein sequence ID" value="KLU91224.1"/>
    <property type="molecule type" value="Genomic_DNA"/>
</dbReference>
<dbReference type="Proteomes" id="UP000011715">
    <property type="component" value="Unassembled WGS sequence"/>
</dbReference>
<reference evidence="2" key="5">
    <citation type="submission" date="2015-06" db="UniProtKB">
        <authorList>
            <consortium name="EnsemblFungi"/>
        </authorList>
    </citation>
    <scope>IDENTIFICATION</scope>
    <source>
        <strain evidence="2">ATCC 64411</strain>
    </source>
</reference>